<proteinExistence type="predicted"/>
<name>A0AAD5R843_PARTN</name>
<protein>
    <submittedName>
        <fullName evidence="2">Uncharacterized protein</fullName>
    </submittedName>
</protein>
<feature type="region of interest" description="Disordered" evidence="1">
    <location>
        <begin position="1"/>
        <end position="51"/>
    </location>
</feature>
<dbReference type="EMBL" id="JAHQIW010006963">
    <property type="protein sequence ID" value="KAJ1371312.1"/>
    <property type="molecule type" value="Genomic_DNA"/>
</dbReference>
<comment type="caution">
    <text evidence="2">The sequence shown here is derived from an EMBL/GenBank/DDBJ whole genome shotgun (WGS) entry which is preliminary data.</text>
</comment>
<feature type="compositionally biased region" description="Polar residues" evidence="1">
    <location>
        <begin position="25"/>
        <end position="41"/>
    </location>
</feature>
<reference evidence="2" key="1">
    <citation type="submission" date="2021-06" db="EMBL/GenBank/DDBJ databases">
        <title>Parelaphostrongylus tenuis whole genome reference sequence.</title>
        <authorList>
            <person name="Garwood T.J."/>
            <person name="Larsen P.A."/>
            <person name="Fountain-Jones N.M."/>
            <person name="Garbe J.R."/>
            <person name="Macchietto M.G."/>
            <person name="Kania S.A."/>
            <person name="Gerhold R.W."/>
            <person name="Richards J.E."/>
            <person name="Wolf T.M."/>
        </authorList>
    </citation>
    <scope>NUCLEOTIDE SEQUENCE</scope>
    <source>
        <strain evidence="2">MNPRO001-30</strain>
        <tissue evidence="2">Meninges</tissue>
    </source>
</reference>
<dbReference type="Proteomes" id="UP001196413">
    <property type="component" value="Unassembled WGS sequence"/>
</dbReference>
<evidence type="ECO:0000256" key="1">
    <source>
        <dbReference type="SAM" id="MobiDB-lite"/>
    </source>
</evidence>
<organism evidence="2 3">
    <name type="scientific">Parelaphostrongylus tenuis</name>
    <name type="common">Meningeal worm</name>
    <dbReference type="NCBI Taxonomy" id="148309"/>
    <lineage>
        <taxon>Eukaryota</taxon>
        <taxon>Metazoa</taxon>
        <taxon>Ecdysozoa</taxon>
        <taxon>Nematoda</taxon>
        <taxon>Chromadorea</taxon>
        <taxon>Rhabditida</taxon>
        <taxon>Rhabditina</taxon>
        <taxon>Rhabditomorpha</taxon>
        <taxon>Strongyloidea</taxon>
        <taxon>Metastrongylidae</taxon>
        <taxon>Parelaphostrongylus</taxon>
    </lineage>
</organism>
<gene>
    <name evidence="2" type="ORF">KIN20_033243</name>
</gene>
<accession>A0AAD5R843</accession>
<dbReference type="AlphaFoldDB" id="A0AAD5R843"/>
<keyword evidence="3" id="KW-1185">Reference proteome</keyword>
<evidence type="ECO:0000313" key="3">
    <source>
        <dbReference type="Proteomes" id="UP001196413"/>
    </source>
</evidence>
<evidence type="ECO:0000313" key="2">
    <source>
        <dbReference type="EMBL" id="KAJ1371312.1"/>
    </source>
</evidence>
<sequence length="51" mass="5515">MSRFRRRMPSLERTASLAADAEVSPSRSGNISGVFGTQSAGCSPMLRKKTQ</sequence>